<evidence type="ECO:0000259" key="3">
    <source>
        <dbReference type="Pfam" id="PF02678"/>
    </source>
</evidence>
<keyword evidence="5" id="KW-1185">Reference proteome</keyword>
<evidence type="ECO:0000313" key="5">
    <source>
        <dbReference type="Proteomes" id="UP001221366"/>
    </source>
</evidence>
<sequence>MIHKHGIEKKVRSQKISSLFPGCGVSSEDTGLGAIGKIDHARIPSGITIKMHPHINDDILSYFRVGVSKHIDSENITAEISRKKLMLMQAGKIFHHEEQILEPLEGLQIFIRPQYKDDRPKVSFFDLDETDSLNQWRLLASPGNQTPLRFTSETWIYDIAIDERTRFTLPKLPEKGLIALLYVFEGELLLNETMELLKEESVVIKDESIKLEAEPGTELVLFFTNEESNCYKNGMYSGNQFRL</sequence>
<evidence type="ECO:0000256" key="2">
    <source>
        <dbReference type="RuleBase" id="RU003457"/>
    </source>
</evidence>
<protein>
    <submittedName>
        <fullName evidence="4">Pirin family protein</fullName>
    </submittedName>
</protein>
<dbReference type="EMBL" id="JARFVB010000014">
    <property type="protein sequence ID" value="MDF0717742.1"/>
    <property type="molecule type" value="Genomic_DNA"/>
</dbReference>
<dbReference type="PANTHER" id="PTHR43212:SF3">
    <property type="entry name" value="QUERCETIN 2,3-DIOXYGENASE"/>
    <property type="match status" value="1"/>
</dbReference>
<evidence type="ECO:0000256" key="1">
    <source>
        <dbReference type="ARBA" id="ARBA00008416"/>
    </source>
</evidence>
<dbReference type="RefSeq" id="WP_275616890.1">
    <property type="nucleotide sequence ID" value="NZ_JARFVB010000014.1"/>
</dbReference>
<comment type="similarity">
    <text evidence="1 2">Belongs to the pirin family.</text>
</comment>
<reference evidence="4 5" key="1">
    <citation type="submission" date="2023-03" db="EMBL/GenBank/DDBJ databases">
        <title>Muricauda XX sp. nov. and Muricauda XXX sp. nov., two novel species isolated from Okinawa Trough.</title>
        <authorList>
            <person name="Cao W."/>
            <person name="Deng X."/>
        </authorList>
    </citation>
    <scope>NUCLEOTIDE SEQUENCE [LARGE SCALE GENOMIC DNA]</scope>
    <source>
        <strain evidence="4 5">334s03</strain>
    </source>
</reference>
<dbReference type="Proteomes" id="UP001221366">
    <property type="component" value="Unassembled WGS sequence"/>
</dbReference>
<dbReference type="InterPro" id="IPR003829">
    <property type="entry name" value="Pirin_N_dom"/>
</dbReference>
<comment type="caution">
    <text evidence="4">The sequence shown here is derived from an EMBL/GenBank/DDBJ whole genome shotgun (WGS) entry which is preliminary data.</text>
</comment>
<dbReference type="SUPFAM" id="SSF51182">
    <property type="entry name" value="RmlC-like cupins"/>
    <property type="match status" value="1"/>
</dbReference>
<feature type="domain" description="Pirin N-terminal" evidence="3">
    <location>
        <begin position="43"/>
        <end position="111"/>
    </location>
</feature>
<gene>
    <name evidence="4" type="ORF">PY092_16385</name>
</gene>
<dbReference type="InterPro" id="IPR012093">
    <property type="entry name" value="Pirin"/>
</dbReference>
<accession>A0ABT5Y2R2</accession>
<name>A0ABT5Y2R2_9FLAO</name>
<dbReference type="PANTHER" id="PTHR43212">
    <property type="entry name" value="QUERCETIN 2,3-DIOXYGENASE"/>
    <property type="match status" value="1"/>
</dbReference>
<dbReference type="Pfam" id="PF02678">
    <property type="entry name" value="Pirin"/>
    <property type="match status" value="1"/>
</dbReference>
<dbReference type="InterPro" id="IPR011051">
    <property type="entry name" value="RmlC_Cupin_sf"/>
</dbReference>
<evidence type="ECO:0000313" key="4">
    <source>
        <dbReference type="EMBL" id="MDF0717742.1"/>
    </source>
</evidence>
<organism evidence="4 5">
    <name type="scientific">Flagellimonas yonaguniensis</name>
    <dbReference type="NCBI Taxonomy" id="3031325"/>
    <lineage>
        <taxon>Bacteria</taxon>
        <taxon>Pseudomonadati</taxon>
        <taxon>Bacteroidota</taxon>
        <taxon>Flavobacteriia</taxon>
        <taxon>Flavobacteriales</taxon>
        <taxon>Flavobacteriaceae</taxon>
        <taxon>Flagellimonas</taxon>
    </lineage>
</organism>
<dbReference type="Gene3D" id="2.60.120.10">
    <property type="entry name" value="Jelly Rolls"/>
    <property type="match status" value="2"/>
</dbReference>
<dbReference type="InterPro" id="IPR014710">
    <property type="entry name" value="RmlC-like_jellyroll"/>
</dbReference>
<proteinExistence type="inferred from homology"/>